<sequence>MTNLRPHSFIKASQRMTERRSLQPAAQLHQYKQKLMKRIVGDQDQTGTYSHIIIHIQMMMMMMKRHQTLLRLKPVVVSGKKLCQILDLKVEMGTMSGRSPGLLSLLHMP</sequence>
<organism evidence="1 2">
    <name type="scientific">Liparis tanakae</name>
    <name type="common">Tanaka's snailfish</name>
    <dbReference type="NCBI Taxonomy" id="230148"/>
    <lineage>
        <taxon>Eukaryota</taxon>
        <taxon>Metazoa</taxon>
        <taxon>Chordata</taxon>
        <taxon>Craniata</taxon>
        <taxon>Vertebrata</taxon>
        <taxon>Euteleostomi</taxon>
        <taxon>Actinopterygii</taxon>
        <taxon>Neopterygii</taxon>
        <taxon>Teleostei</taxon>
        <taxon>Neoteleostei</taxon>
        <taxon>Acanthomorphata</taxon>
        <taxon>Eupercaria</taxon>
        <taxon>Perciformes</taxon>
        <taxon>Cottioidei</taxon>
        <taxon>Cottales</taxon>
        <taxon>Liparidae</taxon>
        <taxon>Liparis</taxon>
    </lineage>
</organism>
<proteinExistence type="predicted"/>
<protein>
    <submittedName>
        <fullName evidence="1">Uncharacterized protein</fullName>
    </submittedName>
</protein>
<comment type="caution">
    <text evidence="1">The sequence shown here is derived from an EMBL/GenBank/DDBJ whole genome shotgun (WGS) entry which is preliminary data.</text>
</comment>
<accession>A0A4Z2E471</accession>
<evidence type="ECO:0000313" key="2">
    <source>
        <dbReference type="Proteomes" id="UP000314294"/>
    </source>
</evidence>
<dbReference type="EMBL" id="SRLO01017562">
    <property type="protein sequence ID" value="TNN23726.1"/>
    <property type="molecule type" value="Genomic_DNA"/>
</dbReference>
<name>A0A4Z2E471_9TELE</name>
<dbReference type="AlphaFoldDB" id="A0A4Z2E471"/>
<keyword evidence="2" id="KW-1185">Reference proteome</keyword>
<dbReference type="Proteomes" id="UP000314294">
    <property type="component" value="Unassembled WGS sequence"/>
</dbReference>
<gene>
    <name evidence="1" type="ORF">EYF80_066152</name>
</gene>
<reference evidence="1 2" key="1">
    <citation type="submission" date="2019-03" db="EMBL/GenBank/DDBJ databases">
        <title>First draft genome of Liparis tanakae, snailfish: a comprehensive survey of snailfish specific genes.</title>
        <authorList>
            <person name="Kim W."/>
            <person name="Song I."/>
            <person name="Jeong J.-H."/>
            <person name="Kim D."/>
            <person name="Kim S."/>
            <person name="Ryu S."/>
            <person name="Song J.Y."/>
            <person name="Lee S.K."/>
        </authorList>
    </citation>
    <scope>NUCLEOTIDE SEQUENCE [LARGE SCALE GENOMIC DNA]</scope>
    <source>
        <tissue evidence="1">Muscle</tissue>
    </source>
</reference>
<evidence type="ECO:0000313" key="1">
    <source>
        <dbReference type="EMBL" id="TNN23726.1"/>
    </source>
</evidence>